<name>A0A889IWA6_9GAMA</name>
<comment type="function">
    <text evidence="1">Plays several roles during the time course of infection, including egress of virus particles from the perinuclear space and secondary envelopment of cytoplasmic capsids that bud into specific trans-Golgi network (TGN)-derived membranes.</text>
</comment>
<evidence type="ECO:0000256" key="3">
    <source>
        <dbReference type="ARBA" id="ARBA00004192"/>
    </source>
</evidence>
<evidence type="ECO:0000256" key="2">
    <source>
        <dbReference type="ARBA" id="ARBA00004136"/>
    </source>
</evidence>
<keyword evidence="11" id="KW-0449">Lipoprotein</keyword>
<evidence type="ECO:0000256" key="8">
    <source>
        <dbReference type="ARBA" id="ARBA00022844"/>
    </source>
</evidence>
<organism evidence="12">
    <name type="scientific">Otarine gammaherpesvirus 4</name>
    <dbReference type="NCBI Taxonomy" id="2801541"/>
    <lineage>
        <taxon>Viruses</taxon>
        <taxon>Duplodnaviria</taxon>
        <taxon>Heunggongvirae</taxon>
        <taxon>Peploviricota</taxon>
        <taxon>Herviviricetes</taxon>
        <taxon>Herpesvirales</taxon>
        <taxon>Orthoherpesviridae</taxon>
        <taxon>Gammaherpesvirinae</taxon>
    </lineage>
</organism>
<evidence type="ECO:0000313" key="12">
    <source>
        <dbReference type="EMBL" id="QRE02535.1"/>
    </source>
</evidence>
<comment type="similarity">
    <text evidence="5">Belongs to the herpesviridae UL51 family.</text>
</comment>
<evidence type="ECO:0000256" key="11">
    <source>
        <dbReference type="ARBA" id="ARBA00023288"/>
    </source>
</evidence>
<sequence>MGWSCCGLWPFGRPTVDVYEQLSTTGGYADDHNFSKWSGSSGGDGNRYRAEIDRGLPPGVFLGDLLQEQECGKALKHAYLLAVQSNNITDYIRRFDSVKIPDSCQAVVNAQLAKLRSVRNIIWNALISMAAGGLAVDEDGLQALLDRQASDSVALMEMEKIATAITMDDTANWAGDIANMIVGELPNVPKAATPLHDSLPTKSPITQPLKAVHKIKEAASEPVLVELPTM</sequence>
<proteinExistence type="inferred from homology"/>
<reference evidence="12" key="1">
    <citation type="submission" date="2019-10" db="EMBL/GenBank/DDBJ databases">
        <title>Otarine herpesvirus 4 in Northern fur seal genital swab.</title>
        <authorList>
            <person name="Deming A.C."/>
            <person name="Wellehan J.F.X."/>
            <person name="Gulland F.M.D."/>
        </authorList>
    </citation>
    <scope>NUCLEOTIDE SEQUENCE</scope>
    <source>
        <strain evidence="12">Cu11-001</strain>
    </source>
</reference>
<dbReference type="EMBL" id="MN545487">
    <property type="protein sequence ID" value="QRE02535.1"/>
    <property type="molecule type" value="Genomic_DNA"/>
</dbReference>
<keyword evidence="8" id="KW-0946">Virion</keyword>
<accession>A0A889IWA6</accession>
<evidence type="ECO:0000256" key="7">
    <source>
        <dbReference type="ARBA" id="ARBA00022812"/>
    </source>
</evidence>
<evidence type="ECO:0000256" key="5">
    <source>
        <dbReference type="ARBA" id="ARBA00006551"/>
    </source>
</evidence>
<keyword evidence="7" id="KW-1040">Host Golgi apparatus</keyword>
<evidence type="ECO:0000256" key="4">
    <source>
        <dbReference type="ARBA" id="ARBA00004328"/>
    </source>
</evidence>
<keyword evidence="10" id="KW-1035">Host cytoplasm</keyword>
<keyword evidence="9" id="KW-0564">Palmitate</keyword>
<evidence type="ECO:0000256" key="10">
    <source>
        <dbReference type="ARBA" id="ARBA00023200"/>
    </source>
</evidence>
<comment type="subcellular location">
    <subcellularLocation>
        <location evidence="2">Host Golgi apparatus</location>
    </subcellularLocation>
    <subcellularLocation>
        <location evidence="3">Host cytoplasm</location>
    </subcellularLocation>
    <subcellularLocation>
        <location evidence="4">Virion</location>
    </subcellularLocation>
</comment>
<dbReference type="Pfam" id="PF04533">
    <property type="entry name" value="Herpes_U44"/>
    <property type="match status" value="1"/>
</dbReference>
<evidence type="ECO:0000256" key="1">
    <source>
        <dbReference type="ARBA" id="ARBA00001991"/>
    </source>
</evidence>
<dbReference type="InterPro" id="IPR007619">
    <property type="entry name" value="Herpes_U44"/>
</dbReference>
<evidence type="ECO:0000256" key="9">
    <source>
        <dbReference type="ARBA" id="ARBA00023139"/>
    </source>
</evidence>
<keyword evidence="6" id="KW-0597">Phosphoprotein</keyword>
<dbReference type="GO" id="GO:0044177">
    <property type="term" value="C:host cell Golgi apparatus"/>
    <property type="evidence" value="ECO:0007669"/>
    <property type="project" value="UniProtKB-SubCell"/>
</dbReference>
<dbReference type="GO" id="GO:0044423">
    <property type="term" value="C:virion component"/>
    <property type="evidence" value="ECO:0007669"/>
    <property type="project" value="UniProtKB-KW"/>
</dbReference>
<gene>
    <name evidence="12" type="primary">ORF55</name>
</gene>
<protein>
    <submittedName>
        <fullName evidence="12">Tegument protein</fullName>
    </submittedName>
</protein>
<evidence type="ECO:0000256" key="6">
    <source>
        <dbReference type="ARBA" id="ARBA00022553"/>
    </source>
</evidence>